<evidence type="ECO:0000256" key="6">
    <source>
        <dbReference type="ARBA" id="ARBA00022777"/>
    </source>
</evidence>
<dbReference type="SUPFAM" id="SSF50044">
    <property type="entry name" value="SH3-domain"/>
    <property type="match status" value="1"/>
</dbReference>
<protein>
    <recommendedName>
        <fullName evidence="14">Tyrosine-protein kinase</fullName>
        <ecNumber evidence="14">2.7.10.2</ecNumber>
    </recommendedName>
</protein>
<keyword evidence="5 13" id="KW-0547">Nucleotide-binding</keyword>
<sequence>MPTRRWAPGTQCITKCEHMRPKPGELAFRKGDVVTILEACESKSWYRAKHHSSGQEGLLAAGALREREALSADPKLSLMPWFHGKISGQEAVQLLQPPEDGLFLVRESVRHPGDYVLCVSFGRDVIHYRVLHRDGHLTIDEAVCFCNLMDMVEHYSKDKGAICTKLVKPKRKQGAKSAEEELAKAGWLLNLQHLTLGAQIGEGEFGAVLQGEYLGQKVAVKNIKCDVTAQAFLDETAVMTKMQHKNLVRLLGVILHQGLYIVMEHVSKGNLVNFLRTRGRALVNTPQLLQFSLHVAEGMEYLESKKLVHRDLAARNILISEDLVAKKFSSKSDVWSFGVLLWEVFSYGRAPYPKMSLKEVTEAVEKGYRMEPPAGCPGPVHTLMSSCWEAEPARRPPFRKLAEKLARELRSAGATGPVDGQDADGSTLPCGQDP</sequence>
<dbReference type="InterPro" id="IPR011009">
    <property type="entry name" value="Kinase-like_dom_sf"/>
</dbReference>
<keyword evidence="2 12" id="KW-0728">SH3 domain</keyword>
<accession>A0A8B7S728</accession>
<dbReference type="Pfam" id="PF07714">
    <property type="entry name" value="PK_Tyr_Ser-Thr"/>
    <property type="match status" value="1"/>
</dbReference>
<dbReference type="GO" id="GO:0004715">
    <property type="term" value="F:non-membrane spanning protein tyrosine kinase activity"/>
    <property type="evidence" value="ECO:0007669"/>
    <property type="project" value="UniProtKB-EC"/>
</dbReference>
<evidence type="ECO:0000256" key="9">
    <source>
        <dbReference type="ARBA" id="ARBA00023137"/>
    </source>
</evidence>
<dbReference type="PROSITE" id="PS00107">
    <property type="entry name" value="PROTEIN_KINASE_ATP"/>
    <property type="match status" value="1"/>
</dbReference>
<dbReference type="SMART" id="SM00219">
    <property type="entry name" value="TyrKc"/>
    <property type="match status" value="1"/>
</dbReference>
<dbReference type="InterPro" id="IPR050198">
    <property type="entry name" value="Non-receptor_tyrosine_kinases"/>
</dbReference>
<dbReference type="RefSeq" id="XP_019509117.1">
    <property type="nucleotide sequence ID" value="XM_019653572.1"/>
</dbReference>
<dbReference type="FunFam" id="3.30.200.20:FF:000053">
    <property type="entry name" value="Tyrosine-protein kinase"/>
    <property type="match status" value="1"/>
</dbReference>
<evidence type="ECO:0000256" key="12">
    <source>
        <dbReference type="PROSITE-ProRule" id="PRU00192"/>
    </source>
</evidence>
<keyword evidence="3" id="KW-0963">Cytoplasm</keyword>
<evidence type="ECO:0000256" key="13">
    <source>
        <dbReference type="PROSITE-ProRule" id="PRU10141"/>
    </source>
</evidence>
<dbReference type="InterPro" id="IPR000980">
    <property type="entry name" value="SH2"/>
</dbReference>
<gene>
    <name evidence="20" type="primary">LOC109388657</name>
</gene>
<comment type="subcellular location">
    <subcellularLocation>
        <location evidence="1">Cytoplasm</location>
    </subcellularLocation>
</comment>
<dbReference type="FunFam" id="3.30.505.10:FF:000023">
    <property type="entry name" value="Tyrosine-protein kinase"/>
    <property type="match status" value="1"/>
</dbReference>
<dbReference type="SUPFAM" id="SSF56112">
    <property type="entry name" value="Protein kinase-like (PK-like)"/>
    <property type="match status" value="1"/>
</dbReference>
<dbReference type="InterPro" id="IPR017441">
    <property type="entry name" value="Protein_kinase_ATP_BS"/>
</dbReference>
<reference evidence="20" key="1">
    <citation type="submission" date="2025-08" db="UniProtKB">
        <authorList>
            <consortium name="RefSeq"/>
        </authorList>
    </citation>
    <scope>IDENTIFICATION</scope>
    <source>
        <tissue evidence="20">Muscle</tissue>
    </source>
</reference>
<evidence type="ECO:0000259" key="18">
    <source>
        <dbReference type="PROSITE" id="PS50011"/>
    </source>
</evidence>
<dbReference type="SMART" id="SM00326">
    <property type="entry name" value="SH3"/>
    <property type="match status" value="1"/>
</dbReference>
<feature type="domain" description="SH3" evidence="17">
    <location>
        <begin position="7"/>
        <end position="69"/>
    </location>
</feature>
<dbReference type="InterPro" id="IPR000719">
    <property type="entry name" value="Prot_kinase_dom"/>
</dbReference>
<dbReference type="AlphaFoldDB" id="A0A8B7S728"/>
<dbReference type="Gene3D" id="1.10.510.10">
    <property type="entry name" value="Transferase(Phosphotransferase) domain 1"/>
    <property type="match status" value="2"/>
</dbReference>
<dbReference type="EC" id="2.7.10.2" evidence="14"/>
<evidence type="ECO:0000259" key="16">
    <source>
        <dbReference type="PROSITE" id="PS50001"/>
    </source>
</evidence>
<dbReference type="InterPro" id="IPR020635">
    <property type="entry name" value="Tyr_kinase_cat_dom"/>
</dbReference>
<dbReference type="SMART" id="SM00252">
    <property type="entry name" value="SH2"/>
    <property type="match status" value="1"/>
</dbReference>
<dbReference type="InterPro" id="IPR035027">
    <property type="entry name" value="Csk-like_SH2"/>
</dbReference>
<dbReference type="InterPro" id="IPR008266">
    <property type="entry name" value="Tyr_kinase_AS"/>
</dbReference>
<dbReference type="CDD" id="cd09937">
    <property type="entry name" value="SH2_csk_like"/>
    <property type="match status" value="1"/>
</dbReference>
<dbReference type="Gene3D" id="3.30.505.10">
    <property type="entry name" value="SH2 domain"/>
    <property type="match status" value="1"/>
</dbReference>
<dbReference type="OrthoDB" id="346907at2759"/>
<evidence type="ECO:0000256" key="15">
    <source>
        <dbReference type="SAM" id="MobiDB-lite"/>
    </source>
</evidence>
<evidence type="ECO:0000259" key="17">
    <source>
        <dbReference type="PROSITE" id="PS50002"/>
    </source>
</evidence>
<dbReference type="InterPro" id="IPR036860">
    <property type="entry name" value="SH2_dom_sf"/>
</dbReference>
<keyword evidence="4 14" id="KW-0808">Transferase</keyword>
<comment type="catalytic activity">
    <reaction evidence="10 14">
        <text>L-tyrosyl-[protein] + ATP = O-phospho-L-tyrosyl-[protein] + ADP + H(+)</text>
        <dbReference type="Rhea" id="RHEA:10596"/>
        <dbReference type="Rhea" id="RHEA-COMP:10136"/>
        <dbReference type="Rhea" id="RHEA-COMP:20101"/>
        <dbReference type="ChEBI" id="CHEBI:15378"/>
        <dbReference type="ChEBI" id="CHEBI:30616"/>
        <dbReference type="ChEBI" id="CHEBI:46858"/>
        <dbReference type="ChEBI" id="CHEBI:61978"/>
        <dbReference type="ChEBI" id="CHEBI:456216"/>
        <dbReference type="EC" id="2.7.10.2"/>
    </reaction>
</comment>
<dbReference type="InterPro" id="IPR036028">
    <property type="entry name" value="SH3-like_dom_sf"/>
</dbReference>
<evidence type="ECO:0000256" key="10">
    <source>
        <dbReference type="ARBA" id="ARBA00051245"/>
    </source>
</evidence>
<dbReference type="PROSITE" id="PS50011">
    <property type="entry name" value="PROTEIN_KINASE_DOM"/>
    <property type="match status" value="1"/>
</dbReference>
<dbReference type="FunFam" id="1.10.510.10:FF:001927">
    <property type="entry name" value="Receptor protein-tyrosine kinase"/>
    <property type="match status" value="1"/>
</dbReference>
<dbReference type="FunFam" id="2.30.30.40:FF:000145">
    <property type="entry name" value="Tyrosine-protein kinase"/>
    <property type="match status" value="1"/>
</dbReference>
<keyword evidence="8 11" id="KW-0727">SH2 domain</keyword>
<dbReference type="Pfam" id="PF00018">
    <property type="entry name" value="SH3_1"/>
    <property type="match status" value="1"/>
</dbReference>
<evidence type="ECO:0000256" key="7">
    <source>
        <dbReference type="ARBA" id="ARBA00022840"/>
    </source>
</evidence>
<dbReference type="InterPro" id="IPR001452">
    <property type="entry name" value="SH3_domain"/>
</dbReference>
<evidence type="ECO:0000313" key="20">
    <source>
        <dbReference type="RefSeq" id="XP_019509117.1"/>
    </source>
</evidence>
<feature type="region of interest" description="Disordered" evidence="15">
    <location>
        <begin position="409"/>
        <end position="434"/>
    </location>
</feature>
<evidence type="ECO:0000256" key="2">
    <source>
        <dbReference type="ARBA" id="ARBA00022443"/>
    </source>
</evidence>
<dbReference type="Proteomes" id="UP000694851">
    <property type="component" value="Unplaced"/>
</dbReference>
<dbReference type="PRINTS" id="PR00401">
    <property type="entry name" value="SH2DOMAIN"/>
</dbReference>
<dbReference type="InterPro" id="IPR001245">
    <property type="entry name" value="Ser-Thr/Tyr_kinase_cat_dom"/>
</dbReference>
<evidence type="ECO:0000256" key="14">
    <source>
        <dbReference type="RuleBase" id="RU362096"/>
    </source>
</evidence>
<comment type="similarity">
    <text evidence="14">Belongs to the protein kinase superfamily. Tyr protein kinase family.</text>
</comment>
<evidence type="ECO:0000256" key="11">
    <source>
        <dbReference type="PROSITE-ProRule" id="PRU00191"/>
    </source>
</evidence>
<dbReference type="PRINTS" id="PR00109">
    <property type="entry name" value="TYRKINASE"/>
</dbReference>
<proteinExistence type="inferred from homology"/>
<name>A0A8B7S728_HIPAR</name>
<keyword evidence="6 14" id="KW-0418">Kinase</keyword>
<dbReference type="GO" id="GO:0005524">
    <property type="term" value="F:ATP binding"/>
    <property type="evidence" value="ECO:0007669"/>
    <property type="project" value="UniProtKB-UniRule"/>
</dbReference>
<evidence type="ECO:0000313" key="19">
    <source>
        <dbReference type="Proteomes" id="UP000694851"/>
    </source>
</evidence>
<evidence type="ECO:0000256" key="4">
    <source>
        <dbReference type="ARBA" id="ARBA00022679"/>
    </source>
</evidence>
<keyword evidence="19" id="KW-1185">Reference proteome</keyword>
<feature type="domain" description="Protein kinase" evidence="18">
    <location>
        <begin position="194"/>
        <end position="409"/>
    </location>
</feature>
<feature type="domain" description="SH2" evidence="16">
    <location>
        <begin position="81"/>
        <end position="170"/>
    </location>
</feature>
<dbReference type="GeneID" id="109388657"/>
<evidence type="ECO:0000256" key="8">
    <source>
        <dbReference type="ARBA" id="ARBA00022999"/>
    </source>
</evidence>
<evidence type="ECO:0000256" key="3">
    <source>
        <dbReference type="ARBA" id="ARBA00022490"/>
    </source>
</evidence>
<evidence type="ECO:0000256" key="1">
    <source>
        <dbReference type="ARBA" id="ARBA00004496"/>
    </source>
</evidence>
<evidence type="ECO:0000256" key="5">
    <source>
        <dbReference type="ARBA" id="ARBA00022741"/>
    </source>
</evidence>
<keyword evidence="9 14" id="KW-0829">Tyrosine-protein kinase</keyword>
<feature type="binding site" evidence="13">
    <location>
        <position position="221"/>
    </location>
    <ligand>
        <name>ATP</name>
        <dbReference type="ChEBI" id="CHEBI:30616"/>
    </ligand>
</feature>
<dbReference type="PROSITE" id="PS00109">
    <property type="entry name" value="PROTEIN_KINASE_TYR"/>
    <property type="match status" value="1"/>
</dbReference>
<dbReference type="GO" id="GO:0005737">
    <property type="term" value="C:cytoplasm"/>
    <property type="evidence" value="ECO:0007669"/>
    <property type="project" value="UniProtKB-SubCell"/>
</dbReference>
<dbReference type="CDD" id="cd11811">
    <property type="entry name" value="SH3_CHK"/>
    <property type="match status" value="1"/>
</dbReference>
<dbReference type="PROSITE" id="PS50001">
    <property type="entry name" value="SH2"/>
    <property type="match status" value="1"/>
</dbReference>
<dbReference type="PROSITE" id="PS50002">
    <property type="entry name" value="SH3"/>
    <property type="match status" value="1"/>
</dbReference>
<dbReference type="PANTHER" id="PTHR24418">
    <property type="entry name" value="TYROSINE-PROTEIN KINASE"/>
    <property type="match status" value="1"/>
</dbReference>
<dbReference type="Gene3D" id="3.30.200.20">
    <property type="entry name" value="Phosphorylase Kinase, domain 1"/>
    <property type="match status" value="1"/>
</dbReference>
<keyword evidence="7 13" id="KW-0067">ATP-binding</keyword>
<dbReference type="Pfam" id="PF00017">
    <property type="entry name" value="SH2"/>
    <property type="match status" value="1"/>
</dbReference>
<dbReference type="SUPFAM" id="SSF55550">
    <property type="entry name" value="SH2 domain"/>
    <property type="match status" value="1"/>
</dbReference>
<dbReference type="Gene3D" id="2.30.30.40">
    <property type="entry name" value="SH3 Domains"/>
    <property type="match status" value="1"/>
</dbReference>
<organism evidence="19 20">
    <name type="scientific">Hipposideros armiger</name>
    <name type="common">Great Himalayan leaf-nosed bat</name>
    <dbReference type="NCBI Taxonomy" id="186990"/>
    <lineage>
        <taxon>Eukaryota</taxon>
        <taxon>Metazoa</taxon>
        <taxon>Chordata</taxon>
        <taxon>Craniata</taxon>
        <taxon>Vertebrata</taxon>
        <taxon>Euteleostomi</taxon>
        <taxon>Mammalia</taxon>
        <taxon>Eutheria</taxon>
        <taxon>Laurasiatheria</taxon>
        <taxon>Chiroptera</taxon>
        <taxon>Yinpterochiroptera</taxon>
        <taxon>Rhinolophoidea</taxon>
        <taxon>Hipposideridae</taxon>
        <taxon>Hipposideros</taxon>
    </lineage>
</organism>